<accession>F4RBB3</accession>
<gene>
    <name evidence="1" type="ORF">MELLADRAFT_103389</name>
</gene>
<organism evidence="2">
    <name type="scientific">Melampsora larici-populina (strain 98AG31 / pathotype 3-4-7)</name>
    <name type="common">Poplar leaf rust fungus</name>
    <dbReference type="NCBI Taxonomy" id="747676"/>
    <lineage>
        <taxon>Eukaryota</taxon>
        <taxon>Fungi</taxon>
        <taxon>Dikarya</taxon>
        <taxon>Basidiomycota</taxon>
        <taxon>Pucciniomycotina</taxon>
        <taxon>Pucciniomycetes</taxon>
        <taxon>Pucciniales</taxon>
        <taxon>Melampsoraceae</taxon>
        <taxon>Melampsora</taxon>
    </lineage>
</organism>
<evidence type="ECO:0000313" key="1">
    <source>
        <dbReference type="EMBL" id="EGG10055.1"/>
    </source>
</evidence>
<dbReference type="InParanoid" id="F4RBB3"/>
<dbReference type="KEGG" id="mlr:MELLADRAFT_103389"/>
<dbReference type="GeneID" id="18921957"/>
<dbReference type="EMBL" id="GL883095">
    <property type="protein sequence ID" value="EGG10055.1"/>
    <property type="molecule type" value="Genomic_DNA"/>
</dbReference>
<proteinExistence type="predicted"/>
<dbReference type="Proteomes" id="UP000001072">
    <property type="component" value="Unassembled WGS sequence"/>
</dbReference>
<protein>
    <submittedName>
        <fullName evidence="1">Uncharacterized protein</fullName>
    </submittedName>
</protein>
<keyword evidence="2" id="KW-1185">Reference proteome</keyword>
<dbReference type="RefSeq" id="XP_007406356.1">
    <property type="nucleotide sequence ID" value="XM_007406294.1"/>
</dbReference>
<name>F4RBB3_MELLP</name>
<dbReference type="AlphaFoldDB" id="F4RBB3"/>
<sequence>MPDYADTCSLADPTRCLPAQNSQLRQCASNVFKPHEADSKPKKSFMVLASGSQASKHSGTYARMAKQKDLSKLNAKLNRARQTAIRIYKRTSVLFICRDDFQADWFNVLKLGAGMVEFDDVDPERIVTYRWDADAPDSHHLFVPLATSLFNKIRGNTALRTVPIEHKDMYSFPQNLLLLLLRIAEEPTNVNKQWELSIRRAIGPLNAEMKTSIEAKDQELASRLRSLPLDAQTHILERVSIPSVESLSRLFRELPAKDTLRRLVWQEMQLLNYFSQVDRQAFRNLHLDDESLSSIVRAHSFDSKRAGGTAWYGGMTIEPISLSDELANRIVPAKLSPLADYYQDYDRLLNGHVLENRKTASVFVPKLTKLPTGWWLTSLPTWIEGDVRSLVKELFDSIHSDYITVLTVIKEKNKVGRTTALTSKASNAYFRLLHPEIDPYLGIEGRGASILARYQLARHLCEYSGIDLNQIFPQSIQDPIRVFLWLKSLSNRWSSLDHLTHEFAYQRSPRSKR</sequence>
<dbReference type="HOGENOM" id="CLU_578815_0_0_1"/>
<reference evidence="2" key="1">
    <citation type="journal article" date="2011" name="Proc. Natl. Acad. Sci. U.S.A.">
        <title>Obligate biotrophy features unraveled by the genomic analysis of rust fungi.</title>
        <authorList>
            <person name="Duplessis S."/>
            <person name="Cuomo C.A."/>
            <person name="Lin Y.-C."/>
            <person name="Aerts A."/>
            <person name="Tisserant E."/>
            <person name="Veneault-Fourrey C."/>
            <person name="Joly D.L."/>
            <person name="Hacquard S."/>
            <person name="Amselem J."/>
            <person name="Cantarel B.L."/>
            <person name="Chiu R."/>
            <person name="Coutinho P.M."/>
            <person name="Feau N."/>
            <person name="Field M."/>
            <person name="Frey P."/>
            <person name="Gelhaye E."/>
            <person name="Goldberg J."/>
            <person name="Grabherr M.G."/>
            <person name="Kodira C.D."/>
            <person name="Kohler A."/>
            <person name="Kuees U."/>
            <person name="Lindquist E.A."/>
            <person name="Lucas S.M."/>
            <person name="Mago R."/>
            <person name="Mauceli E."/>
            <person name="Morin E."/>
            <person name="Murat C."/>
            <person name="Pangilinan J.L."/>
            <person name="Park R."/>
            <person name="Pearson M."/>
            <person name="Quesneville H."/>
            <person name="Rouhier N."/>
            <person name="Sakthikumar S."/>
            <person name="Salamov A.A."/>
            <person name="Schmutz J."/>
            <person name="Selles B."/>
            <person name="Shapiro H."/>
            <person name="Tanguay P."/>
            <person name="Tuskan G.A."/>
            <person name="Henrissat B."/>
            <person name="Van de Peer Y."/>
            <person name="Rouze P."/>
            <person name="Ellis J.G."/>
            <person name="Dodds P.N."/>
            <person name="Schein J.E."/>
            <person name="Zhong S."/>
            <person name="Hamelin R.C."/>
            <person name="Grigoriev I.V."/>
            <person name="Szabo L.J."/>
            <person name="Martin F."/>
        </authorList>
    </citation>
    <scope>NUCLEOTIDE SEQUENCE [LARGE SCALE GENOMIC DNA]</scope>
    <source>
        <strain evidence="2">98AG31 / pathotype 3-4-7</strain>
    </source>
</reference>
<dbReference type="VEuPathDB" id="FungiDB:MELLADRAFT_103389"/>
<evidence type="ECO:0000313" key="2">
    <source>
        <dbReference type="Proteomes" id="UP000001072"/>
    </source>
</evidence>